<reference evidence="1" key="1">
    <citation type="submission" date="2016-05" db="EMBL/GenBank/DDBJ databases">
        <authorList>
            <person name="Lavstsen T."/>
            <person name="Jespersen J.S."/>
        </authorList>
    </citation>
    <scope>NUCLEOTIDE SEQUENCE</scope>
    <source>
        <tissue evidence="1">Brain</tissue>
    </source>
</reference>
<sequence>LMSFKDHVALLCCFALFNIRRIWLYPTQYVIQLLVPSMIISHLEYCNALLSIPPACSSLQKLQNLAALLIFNQPTEHTSTLLFVDLHWPPIAARIKFKPLMLAYKVLNGTDPIYLNPLAKSKHHDSITAIIQEWSASSDDTMLISL</sequence>
<feature type="non-terminal residue" evidence="1">
    <location>
        <position position="146"/>
    </location>
</feature>
<dbReference type="AlphaFoldDB" id="A0A1A7YDG3"/>
<proteinExistence type="predicted"/>
<gene>
    <name evidence="1" type="primary">CABZ01081490.1</name>
</gene>
<protein>
    <submittedName>
        <fullName evidence="1">Uncharacterized protein</fullName>
    </submittedName>
</protein>
<feature type="non-terminal residue" evidence="1">
    <location>
        <position position="1"/>
    </location>
</feature>
<accession>A0A1A7YDG3</accession>
<dbReference type="EMBL" id="HADX01005733">
    <property type="protein sequence ID" value="SBP27965.1"/>
    <property type="molecule type" value="Transcribed_RNA"/>
</dbReference>
<name>A0A1A7YDG3_9TELE</name>
<organism evidence="1">
    <name type="scientific">Iconisemion striatum</name>
    <dbReference type="NCBI Taxonomy" id="60296"/>
    <lineage>
        <taxon>Eukaryota</taxon>
        <taxon>Metazoa</taxon>
        <taxon>Chordata</taxon>
        <taxon>Craniata</taxon>
        <taxon>Vertebrata</taxon>
        <taxon>Euteleostomi</taxon>
        <taxon>Actinopterygii</taxon>
        <taxon>Neopterygii</taxon>
        <taxon>Teleostei</taxon>
        <taxon>Neoteleostei</taxon>
        <taxon>Acanthomorphata</taxon>
        <taxon>Ovalentaria</taxon>
        <taxon>Atherinomorphae</taxon>
        <taxon>Cyprinodontiformes</taxon>
        <taxon>Nothobranchiidae</taxon>
        <taxon>Iconisemion</taxon>
    </lineage>
</organism>
<reference evidence="1" key="2">
    <citation type="submission" date="2016-06" db="EMBL/GenBank/DDBJ databases">
        <title>The genome of a short-lived fish provides insights into sex chromosome evolution and the genetic control of aging.</title>
        <authorList>
            <person name="Reichwald K."/>
            <person name="Felder M."/>
            <person name="Petzold A."/>
            <person name="Koch P."/>
            <person name="Groth M."/>
            <person name="Platzer M."/>
        </authorList>
    </citation>
    <scope>NUCLEOTIDE SEQUENCE</scope>
    <source>
        <tissue evidence="1">Brain</tissue>
    </source>
</reference>
<evidence type="ECO:0000313" key="1">
    <source>
        <dbReference type="EMBL" id="SBP27965.1"/>
    </source>
</evidence>